<dbReference type="GO" id="GO:0016491">
    <property type="term" value="F:oxidoreductase activity"/>
    <property type="evidence" value="ECO:0007669"/>
    <property type="project" value="UniProtKB-KW"/>
</dbReference>
<evidence type="ECO:0000313" key="4">
    <source>
        <dbReference type="Proteomes" id="UP000660668"/>
    </source>
</evidence>
<dbReference type="CDD" id="cd05327">
    <property type="entry name" value="retinol-DH_like_SDR_c_like"/>
    <property type="match status" value="1"/>
</dbReference>
<protein>
    <submittedName>
        <fullName evidence="3">SDR family oxidoreductase</fullName>
    </submittedName>
</protein>
<comment type="caution">
    <text evidence="3">The sequence shown here is derived from an EMBL/GenBank/DDBJ whole genome shotgun (WGS) entry which is preliminary data.</text>
</comment>
<dbReference type="AlphaFoldDB" id="A0A930VSN1"/>
<dbReference type="PRINTS" id="PR00081">
    <property type="entry name" value="GDHRDH"/>
</dbReference>
<dbReference type="InterPro" id="IPR002347">
    <property type="entry name" value="SDR_fam"/>
</dbReference>
<dbReference type="PANTHER" id="PTHR43157:SF31">
    <property type="entry name" value="PHOSPHATIDYLINOSITOL-GLYCAN BIOSYNTHESIS CLASS F PROTEIN"/>
    <property type="match status" value="1"/>
</dbReference>
<dbReference type="EMBL" id="JADKPO010000041">
    <property type="protein sequence ID" value="MBF4770211.1"/>
    <property type="molecule type" value="Genomic_DNA"/>
</dbReference>
<dbReference type="Proteomes" id="UP000660668">
    <property type="component" value="Unassembled WGS sequence"/>
</dbReference>
<comment type="similarity">
    <text evidence="2">Belongs to the short-chain dehydrogenases/reductases (SDR) family.</text>
</comment>
<dbReference type="PRINTS" id="PR00080">
    <property type="entry name" value="SDRFAMILY"/>
</dbReference>
<dbReference type="Gene3D" id="3.40.50.720">
    <property type="entry name" value="NAD(P)-binding Rossmann-like Domain"/>
    <property type="match status" value="1"/>
</dbReference>
<dbReference type="SUPFAM" id="SSF51735">
    <property type="entry name" value="NAD(P)-binding Rossmann-fold domains"/>
    <property type="match status" value="1"/>
</dbReference>
<evidence type="ECO:0000313" key="3">
    <source>
        <dbReference type="EMBL" id="MBF4770211.1"/>
    </source>
</evidence>
<accession>A0A930VSN1</accession>
<keyword evidence="4" id="KW-1185">Reference proteome</keyword>
<keyword evidence="1" id="KW-0560">Oxidoreductase</keyword>
<reference evidence="3" key="1">
    <citation type="submission" date="2020-11" db="EMBL/GenBank/DDBJ databases">
        <title>Nocardioides cynanchi sp. nov., isolated from soil of rhizosphere of Cynanchum wilfordii.</title>
        <authorList>
            <person name="Lee J.-S."/>
            <person name="Suh M.K."/>
            <person name="Kim J.-S."/>
        </authorList>
    </citation>
    <scope>NUCLEOTIDE SEQUENCE</scope>
    <source>
        <strain evidence="3">KCTC 19276</strain>
    </source>
</reference>
<proteinExistence type="inferred from homology"/>
<sequence length="280" mass="29863">MRTVIVTGASAGIGLESALQLGADGHHLVLVGRDEVRLADAAVAVRAAGASRVETYRADFASLDSVRGLARDLLEHLERIDVLVNNAGTVFKSRQLTDDGLESTFQVNHLAGYLLTEQLLPRLMCSAPSRVVITSSVGHYNGTLDLGDVGFSHGYSIMRAYSRSKLANALYARSLAAELAGTGVTVNAVHPGSVATDIWSGAPWFARPFLAVAKRRMLSPAEGGRTLTHLAVSPDVEGVTGQYFDRFTPRAPSSLAQDDDLARRLREESARLVGLPRTAG</sequence>
<dbReference type="PANTHER" id="PTHR43157">
    <property type="entry name" value="PHOSPHATIDYLINOSITOL-GLYCAN BIOSYNTHESIS CLASS F PROTEIN-RELATED"/>
    <property type="match status" value="1"/>
</dbReference>
<gene>
    <name evidence="3" type="ORF">ISU10_20745</name>
</gene>
<organism evidence="3 4">
    <name type="scientific">Nocardioides agariphilus</name>
    <dbReference type="NCBI Taxonomy" id="433664"/>
    <lineage>
        <taxon>Bacteria</taxon>
        <taxon>Bacillati</taxon>
        <taxon>Actinomycetota</taxon>
        <taxon>Actinomycetes</taxon>
        <taxon>Propionibacteriales</taxon>
        <taxon>Nocardioidaceae</taxon>
        <taxon>Nocardioides</taxon>
    </lineage>
</organism>
<dbReference type="Pfam" id="PF00106">
    <property type="entry name" value="adh_short"/>
    <property type="match status" value="1"/>
</dbReference>
<evidence type="ECO:0000256" key="1">
    <source>
        <dbReference type="ARBA" id="ARBA00023002"/>
    </source>
</evidence>
<dbReference type="InterPro" id="IPR036291">
    <property type="entry name" value="NAD(P)-bd_dom_sf"/>
</dbReference>
<name>A0A930VSN1_9ACTN</name>
<evidence type="ECO:0000256" key="2">
    <source>
        <dbReference type="RuleBase" id="RU000363"/>
    </source>
</evidence>